<feature type="domain" description="SnoaL-like" evidence="2">
    <location>
        <begin position="31"/>
        <end position="141"/>
    </location>
</feature>
<dbReference type="InterPro" id="IPR037401">
    <property type="entry name" value="SnoaL-like"/>
</dbReference>
<dbReference type="EMBL" id="JAMXIB010000006">
    <property type="protein sequence ID" value="MCO5725118.1"/>
    <property type="molecule type" value="Genomic_DNA"/>
</dbReference>
<evidence type="ECO:0000313" key="4">
    <source>
        <dbReference type="Proteomes" id="UP001206312"/>
    </source>
</evidence>
<reference evidence="3 4" key="1">
    <citation type="submission" date="2022-06" db="EMBL/GenBank/DDBJ databases">
        <authorList>
            <person name="Xuan X."/>
        </authorList>
    </citation>
    <scope>NUCLEOTIDE SEQUENCE [LARGE SCALE GENOMIC DNA]</scope>
    <source>
        <strain evidence="3 4">2V75</strain>
    </source>
</reference>
<organism evidence="3 4">
    <name type="scientific">Robiginitalea marina</name>
    <dbReference type="NCBI Taxonomy" id="2954105"/>
    <lineage>
        <taxon>Bacteria</taxon>
        <taxon>Pseudomonadati</taxon>
        <taxon>Bacteroidota</taxon>
        <taxon>Flavobacteriia</taxon>
        <taxon>Flavobacteriales</taxon>
        <taxon>Flavobacteriaceae</taxon>
        <taxon>Robiginitalea</taxon>
    </lineage>
</organism>
<dbReference type="Pfam" id="PF13474">
    <property type="entry name" value="SnoaL_3"/>
    <property type="match status" value="1"/>
</dbReference>
<evidence type="ECO:0000259" key="2">
    <source>
        <dbReference type="Pfam" id="PF13474"/>
    </source>
</evidence>
<dbReference type="Proteomes" id="UP001206312">
    <property type="component" value="Unassembled WGS sequence"/>
</dbReference>
<evidence type="ECO:0000313" key="3">
    <source>
        <dbReference type="EMBL" id="MCO5725118.1"/>
    </source>
</evidence>
<sequence>MKRNRWLMALCLLQGVLLLAQQTEEDRIGLLLDGWHHAASRADFDAYFDKMAPSAVFVGTDATEHWDRDAFMAFSRPYFEQGKAWSFTPVQRHIFVGAGGRVAWFDELLDTWMQLCRGSGVLVKEGEEWKIAHYVLSIAIPNETVQGVIALKKEQDSVLKRSLLLGAPN</sequence>
<comment type="caution">
    <text evidence="3">The sequence shown here is derived from an EMBL/GenBank/DDBJ whole genome shotgun (WGS) entry which is preliminary data.</text>
</comment>
<keyword evidence="1" id="KW-0732">Signal</keyword>
<keyword evidence="4" id="KW-1185">Reference proteome</keyword>
<dbReference type="InterPro" id="IPR032710">
    <property type="entry name" value="NTF2-like_dom_sf"/>
</dbReference>
<evidence type="ECO:0000256" key="1">
    <source>
        <dbReference type="SAM" id="SignalP"/>
    </source>
</evidence>
<gene>
    <name evidence="3" type="ORF">NG653_09650</name>
</gene>
<accession>A0ABT1AYK7</accession>
<dbReference type="RefSeq" id="WP_252741490.1">
    <property type="nucleotide sequence ID" value="NZ_JAMXIB010000006.1"/>
</dbReference>
<feature type="signal peptide" evidence="1">
    <location>
        <begin position="1"/>
        <end position="20"/>
    </location>
</feature>
<proteinExistence type="predicted"/>
<name>A0ABT1AYK7_9FLAO</name>
<feature type="chain" id="PRO_5045287510" evidence="1">
    <location>
        <begin position="21"/>
        <end position="169"/>
    </location>
</feature>
<protein>
    <submittedName>
        <fullName evidence="3">Nuclear transport factor 2 family protein</fullName>
    </submittedName>
</protein>
<dbReference type="Gene3D" id="3.10.450.50">
    <property type="match status" value="1"/>
</dbReference>
<dbReference type="SUPFAM" id="SSF54427">
    <property type="entry name" value="NTF2-like"/>
    <property type="match status" value="1"/>
</dbReference>